<dbReference type="Pfam" id="PF07715">
    <property type="entry name" value="Plug"/>
    <property type="match status" value="1"/>
</dbReference>
<dbReference type="InterPro" id="IPR000531">
    <property type="entry name" value="Beta-barrel_TonB"/>
</dbReference>
<evidence type="ECO:0000313" key="13">
    <source>
        <dbReference type="EMBL" id="MCX2562536.1"/>
    </source>
</evidence>
<keyword evidence="2 8" id="KW-0813">Transport</keyword>
<evidence type="ECO:0000259" key="12">
    <source>
        <dbReference type="Pfam" id="PF07715"/>
    </source>
</evidence>
<reference evidence="13 14" key="1">
    <citation type="submission" date="2022-11" db="EMBL/GenBank/DDBJ databases">
        <title>Genome sequencing of Acetobacter type strain.</title>
        <authorList>
            <person name="Heo J."/>
            <person name="Lee D."/>
            <person name="Han B.-H."/>
            <person name="Hong S.-B."/>
            <person name="Kwon S.-W."/>
        </authorList>
    </citation>
    <scope>NUCLEOTIDE SEQUENCE [LARGE SCALE GENOMIC DNA]</scope>
    <source>
        <strain evidence="13 14">KACC 21253</strain>
    </source>
</reference>
<keyword evidence="10" id="KW-0732">Signal</keyword>
<name>A0ABT3QB82_9PROT</name>
<feature type="domain" description="TonB-dependent receptor plug" evidence="12">
    <location>
        <begin position="79"/>
        <end position="164"/>
    </location>
</feature>
<dbReference type="InterPro" id="IPR036942">
    <property type="entry name" value="Beta-barrel_TonB_sf"/>
</dbReference>
<feature type="signal peptide" evidence="10">
    <location>
        <begin position="1"/>
        <end position="38"/>
    </location>
</feature>
<gene>
    <name evidence="13" type="ORF">OQ497_00945</name>
</gene>
<feature type="domain" description="TonB-dependent receptor-like beta-barrel" evidence="11">
    <location>
        <begin position="229"/>
        <end position="684"/>
    </location>
</feature>
<evidence type="ECO:0000256" key="8">
    <source>
        <dbReference type="PROSITE-ProRule" id="PRU01360"/>
    </source>
</evidence>
<evidence type="ECO:0000256" key="10">
    <source>
        <dbReference type="SAM" id="SignalP"/>
    </source>
</evidence>
<sequence>MLFTAKPCGCGRIRSHYAAFTCLLLATTPYTCLTAAYADTLTPVVSTMTHPVSPAPGQPAPKAETIIVNGIRHSAITSPDTANLLKNSMGYSSYSAGGVSSLPVLNGMADDRVNTLVDGMNIPPACPNHMNPAMSYVDPDSVSEAVAIAGITPVSLGGDSTGGTIQIRRKDPLFAKAGKILVTGHVRADYKSNGAGSGVSGSITAANDTISLRYTGSYAHATNYRAGGGTLVRSTSYLSYNHAVTLGIQKKNHLLAITFGQQDIPYEGFPNQYMDMTNNRSTYVDGKYKGDFNWGTLEVQGYWQRVSHVMNMLGDKGGHSATTGMPMNTDSRTAAYNILATIPLSTSHTLKAGSSFNHNGLNDWWPPLQGSMMMGPNTYKNINNGHRDHLGHFVEWNARWTSRFSTQLGVRNDIIMMNTGQVTPYSWSGMMSAADAAAARNFNAARRGRTDVNFDVTATGKWLITDSLSLEGGYARKTRSPNLYERYAWGRGSMATRMIGWFGDGNGYVGNLNLKPEIANTISATLDWHDPSSQKWNISVQPFYTYTHNYINVIRLSSATASPATLQFVNHNARSYGINASGHLNLWDTNKYGRADLKTNLNWVRGQDLVTHSGLYHQMPVNGSVRLTETYGNWSGRMDLTLVKSKTTVDWLRNEPRTPGYALLGIGSSYRWKMFTIDGSIDNIMDQKYYLPLGGVDTGVYKQTGSFVPLLGFGRSFNLSLTASF</sequence>
<evidence type="ECO:0000256" key="4">
    <source>
        <dbReference type="ARBA" id="ARBA00022692"/>
    </source>
</evidence>
<dbReference type="Proteomes" id="UP001301152">
    <property type="component" value="Unassembled WGS sequence"/>
</dbReference>
<dbReference type="Gene3D" id="2.40.170.20">
    <property type="entry name" value="TonB-dependent receptor, beta-barrel domain"/>
    <property type="match status" value="1"/>
</dbReference>
<dbReference type="PANTHER" id="PTHR30069">
    <property type="entry name" value="TONB-DEPENDENT OUTER MEMBRANE RECEPTOR"/>
    <property type="match status" value="1"/>
</dbReference>
<protein>
    <submittedName>
        <fullName evidence="13">TonB-dependent receptor</fullName>
    </submittedName>
</protein>
<dbReference type="InterPro" id="IPR012910">
    <property type="entry name" value="Plug_dom"/>
</dbReference>
<keyword evidence="4 8" id="KW-0812">Transmembrane</keyword>
<comment type="subcellular location">
    <subcellularLocation>
        <location evidence="1 8">Cell outer membrane</location>
        <topology evidence="1 8">Multi-pass membrane protein</topology>
    </subcellularLocation>
</comment>
<evidence type="ECO:0000259" key="11">
    <source>
        <dbReference type="Pfam" id="PF00593"/>
    </source>
</evidence>
<evidence type="ECO:0000256" key="3">
    <source>
        <dbReference type="ARBA" id="ARBA00022452"/>
    </source>
</evidence>
<dbReference type="PROSITE" id="PS52016">
    <property type="entry name" value="TONB_DEPENDENT_REC_3"/>
    <property type="match status" value="1"/>
</dbReference>
<keyword evidence="3 8" id="KW-1134">Transmembrane beta strand</keyword>
<evidence type="ECO:0000256" key="2">
    <source>
        <dbReference type="ARBA" id="ARBA00022448"/>
    </source>
</evidence>
<organism evidence="13 14">
    <name type="scientific">Acetobacter thailandicus</name>
    <dbReference type="NCBI Taxonomy" id="1502842"/>
    <lineage>
        <taxon>Bacteria</taxon>
        <taxon>Pseudomonadati</taxon>
        <taxon>Pseudomonadota</taxon>
        <taxon>Alphaproteobacteria</taxon>
        <taxon>Acetobacterales</taxon>
        <taxon>Acetobacteraceae</taxon>
        <taxon>Acetobacter</taxon>
    </lineage>
</organism>
<dbReference type="InterPro" id="IPR037066">
    <property type="entry name" value="Plug_dom_sf"/>
</dbReference>
<evidence type="ECO:0000256" key="9">
    <source>
        <dbReference type="RuleBase" id="RU003357"/>
    </source>
</evidence>
<comment type="caution">
    <text evidence="13">The sequence shown here is derived from an EMBL/GenBank/DDBJ whole genome shotgun (WGS) entry which is preliminary data.</text>
</comment>
<keyword evidence="13" id="KW-0675">Receptor</keyword>
<evidence type="ECO:0000256" key="7">
    <source>
        <dbReference type="ARBA" id="ARBA00023237"/>
    </source>
</evidence>
<dbReference type="Pfam" id="PF00593">
    <property type="entry name" value="TonB_dep_Rec_b-barrel"/>
    <property type="match status" value="1"/>
</dbReference>
<accession>A0ABT3QB82</accession>
<keyword evidence="14" id="KW-1185">Reference proteome</keyword>
<evidence type="ECO:0000256" key="5">
    <source>
        <dbReference type="ARBA" id="ARBA00023077"/>
    </source>
</evidence>
<feature type="chain" id="PRO_5045053125" evidence="10">
    <location>
        <begin position="39"/>
        <end position="725"/>
    </location>
</feature>
<evidence type="ECO:0000313" key="14">
    <source>
        <dbReference type="Proteomes" id="UP001301152"/>
    </source>
</evidence>
<keyword evidence="7 8" id="KW-0998">Cell outer membrane</keyword>
<dbReference type="PANTHER" id="PTHR30069:SF49">
    <property type="entry name" value="OUTER MEMBRANE PROTEIN C"/>
    <property type="match status" value="1"/>
</dbReference>
<comment type="similarity">
    <text evidence="8 9">Belongs to the TonB-dependent receptor family.</text>
</comment>
<proteinExistence type="inferred from homology"/>
<dbReference type="Gene3D" id="2.170.130.10">
    <property type="entry name" value="TonB-dependent receptor, plug domain"/>
    <property type="match status" value="1"/>
</dbReference>
<keyword evidence="5 9" id="KW-0798">TonB box</keyword>
<dbReference type="SUPFAM" id="SSF56935">
    <property type="entry name" value="Porins"/>
    <property type="match status" value="1"/>
</dbReference>
<dbReference type="InterPro" id="IPR039426">
    <property type="entry name" value="TonB-dep_rcpt-like"/>
</dbReference>
<keyword evidence="6 8" id="KW-0472">Membrane</keyword>
<evidence type="ECO:0000256" key="1">
    <source>
        <dbReference type="ARBA" id="ARBA00004571"/>
    </source>
</evidence>
<dbReference type="EMBL" id="JAPIUZ010000001">
    <property type="protein sequence ID" value="MCX2562536.1"/>
    <property type="molecule type" value="Genomic_DNA"/>
</dbReference>
<evidence type="ECO:0000256" key="6">
    <source>
        <dbReference type="ARBA" id="ARBA00023136"/>
    </source>
</evidence>